<dbReference type="InterPro" id="IPR001279">
    <property type="entry name" value="Metallo-B-lactamas"/>
</dbReference>
<organism evidence="5 6">
    <name type="scientific">Paenibacillus monticola</name>
    <dbReference type="NCBI Taxonomy" id="2666075"/>
    <lineage>
        <taxon>Bacteria</taxon>
        <taxon>Bacillati</taxon>
        <taxon>Bacillota</taxon>
        <taxon>Bacilli</taxon>
        <taxon>Bacillales</taxon>
        <taxon>Paenibacillaceae</taxon>
        <taxon>Paenibacillus</taxon>
    </lineage>
</organism>
<evidence type="ECO:0000256" key="3">
    <source>
        <dbReference type="ARBA" id="ARBA00048505"/>
    </source>
</evidence>
<evidence type="ECO:0000313" key="6">
    <source>
        <dbReference type="Proteomes" id="UP000463051"/>
    </source>
</evidence>
<comment type="caution">
    <text evidence="5">The sequence shown here is derived from an EMBL/GenBank/DDBJ whole genome shotgun (WGS) entry which is preliminary data.</text>
</comment>
<sequence>MRVTREGQLLQLTWMPRLFPVNCYIVEEELDLTLIDAAMPFSVKGIVRTAANLNKDITRIVLTHAHDDHVGGLDGLKKKFPNAQVYISERDAGLLRGDRSLRDGEPQSPIKGGVPKKVMTQADVLLYEGDTIGSLTAISTPGHTPGSMSFLDSRSGAVIVGDAFQTFRGTAVAGTIVPWFPFPAMATWNKGLALTSALKLLETAPSLLAVGHGDLLKEPVHKIKEAIRKAQTI</sequence>
<dbReference type="Proteomes" id="UP000463051">
    <property type="component" value="Unassembled WGS sequence"/>
</dbReference>
<evidence type="ECO:0000313" key="5">
    <source>
        <dbReference type="EMBL" id="MRN54439.1"/>
    </source>
</evidence>
<keyword evidence="6" id="KW-1185">Reference proteome</keyword>
<dbReference type="Pfam" id="PF00753">
    <property type="entry name" value="Lactamase_B"/>
    <property type="match status" value="1"/>
</dbReference>
<dbReference type="PANTHER" id="PTHR42951">
    <property type="entry name" value="METALLO-BETA-LACTAMASE DOMAIN-CONTAINING"/>
    <property type="match status" value="1"/>
</dbReference>
<proteinExistence type="predicted"/>
<protein>
    <submittedName>
        <fullName evidence="5">MBL fold metallo-hydrolase</fullName>
    </submittedName>
</protein>
<dbReference type="AlphaFoldDB" id="A0A7X2H6K5"/>
<comment type="catalytic activity">
    <reaction evidence="1">
        <text>3',5'-cyclic CMP + H2O = CMP + H(+)</text>
        <dbReference type="Rhea" id="RHEA:72675"/>
        <dbReference type="ChEBI" id="CHEBI:15377"/>
        <dbReference type="ChEBI" id="CHEBI:15378"/>
        <dbReference type="ChEBI" id="CHEBI:58003"/>
        <dbReference type="ChEBI" id="CHEBI:60377"/>
    </reaction>
    <physiologicalReaction direction="left-to-right" evidence="1">
        <dbReference type="Rhea" id="RHEA:72676"/>
    </physiologicalReaction>
</comment>
<comment type="function">
    <text evidence="2">Counteracts the endogenous Pycsar antiviral defense system. Phosphodiesterase that enables metal-dependent hydrolysis of host cyclic nucleotide Pycsar defense signals such as cCMP and cUMP.</text>
</comment>
<dbReference type="GO" id="GO:0016787">
    <property type="term" value="F:hydrolase activity"/>
    <property type="evidence" value="ECO:0007669"/>
    <property type="project" value="UniProtKB-KW"/>
</dbReference>
<dbReference type="Gene3D" id="3.60.15.10">
    <property type="entry name" value="Ribonuclease Z/Hydroxyacylglutathione hydrolase-like"/>
    <property type="match status" value="1"/>
</dbReference>
<dbReference type="SUPFAM" id="SSF56281">
    <property type="entry name" value="Metallo-hydrolase/oxidoreductase"/>
    <property type="match status" value="1"/>
</dbReference>
<dbReference type="PANTHER" id="PTHR42951:SF9">
    <property type="entry name" value="METAL-DEPENDENT HYDROLASE"/>
    <property type="match status" value="1"/>
</dbReference>
<dbReference type="CDD" id="cd07721">
    <property type="entry name" value="yflN-like_MBL-fold"/>
    <property type="match status" value="1"/>
</dbReference>
<dbReference type="InterPro" id="IPR050855">
    <property type="entry name" value="NDM-1-like"/>
</dbReference>
<dbReference type="SMART" id="SM00849">
    <property type="entry name" value="Lactamase_B"/>
    <property type="match status" value="1"/>
</dbReference>
<comment type="catalytic activity">
    <reaction evidence="3">
        <text>3',5'-cyclic UMP + H2O = UMP + H(+)</text>
        <dbReference type="Rhea" id="RHEA:70575"/>
        <dbReference type="ChEBI" id="CHEBI:15377"/>
        <dbReference type="ChEBI" id="CHEBI:15378"/>
        <dbReference type="ChEBI" id="CHEBI:57865"/>
        <dbReference type="ChEBI" id="CHEBI:184387"/>
    </reaction>
    <physiologicalReaction direction="left-to-right" evidence="3">
        <dbReference type="Rhea" id="RHEA:70576"/>
    </physiologicalReaction>
</comment>
<evidence type="ECO:0000256" key="1">
    <source>
        <dbReference type="ARBA" id="ARBA00034221"/>
    </source>
</evidence>
<feature type="domain" description="Metallo-beta-lactamase" evidence="4">
    <location>
        <begin position="20"/>
        <end position="212"/>
    </location>
</feature>
<reference evidence="5 6" key="1">
    <citation type="submission" date="2019-11" db="EMBL/GenBank/DDBJ databases">
        <title>Paenibacillus monticola sp. nov., a novel PGPR strain isolated from mountain sample in China.</title>
        <authorList>
            <person name="Zhao Q."/>
            <person name="Li H.-P."/>
            <person name="Zhang J.-L."/>
        </authorList>
    </citation>
    <scope>NUCLEOTIDE SEQUENCE [LARGE SCALE GENOMIC DNA]</scope>
    <source>
        <strain evidence="5 6">LC-T2</strain>
    </source>
</reference>
<dbReference type="RefSeq" id="WP_154119564.1">
    <property type="nucleotide sequence ID" value="NZ_WJXB01000005.1"/>
</dbReference>
<dbReference type="EMBL" id="WJXB01000005">
    <property type="protein sequence ID" value="MRN54439.1"/>
    <property type="molecule type" value="Genomic_DNA"/>
</dbReference>
<accession>A0A7X2H6K5</accession>
<dbReference type="InterPro" id="IPR036866">
    <property type="entry name" value="RibonucZ/Hydroxyglut_hydro"/>
</dbReference>
<gene>
    <name evidence="5" type="ORF">GJB61_15745</name>
</gene>
<name>A0A7X2H6K5_9BACL</name>
<evidence type="ECO:0000259" key="4">
    <source>
        <dbReference type="SMART" id="SM00849"/>
    </source>
</evidence>
<evidence type="ECO:0000256" key="2">
    <source>
        <dbReference type="ARBA" id="ARBA00034301"/>
    </source>
</evidence>
<keyword evidence="5" id="KW-0378">Hydrolase</keyword>